<feature type="compositionally biased region" description="Basic and acidic residues" evidence="1">
    <location>
        <begin position="1"/>
        <end position="14"/>
    </location>
</feature>
<dbReference type="SUPFAM" id="SSF46565">
    <property type="entry name" value="Chaperone J-domain"/>
    <property type="match status" value="1"/>
</dbReference>
<evidence type="ECO:0000259" key="2">
    <source>
        <dbReference type="PROSITE" id="PS50076"/>
    </source>
</evidence>
<dbReference type="PROSITE" id="PS50076">
    <property type="entry name" value="DNAJ_2"/>
    <property type="match status" value="1"/>
</dbReference>
<proteinExistence type="predicted"/>
<feature type="compositionally biased region" description="Basic residues" evidence="1">
    <location>
        <begin position="245"/>
        <end position="255"/>
    </location>
</feature>
<dbReference type="InterPro" id="IPR036869">
    <property type="entry name" value="J_dom_sf"/>
</dbReference>
<organism evidence="3">
    <name type="scientific">Calcidiscus leptoporus</name>
    <dbReference type="NCBI Taxonomy" id="127549"/>
    <lineage>
        <taxon>Eukaryota</taxon>
        <taxon>Haptista</taxon>
        <taxon>Haptophyta</taxon>
        <taxon>Prymnesiophyceae</taxon>
        <taxon>Coccolithales</taxon>
        <taxon>Calcidiscaceae</taxon>
        <taxon>Calcidiscus</taxon>
    </lineage>
</organism>
<dbReference type="AlphaFoldDB" id="A0A7S0NS62"/>
<gene>
    <name evidence="3" type="ORF">CLEP1334_LOCUS6760</name>
</gene>
<accession>A0A7S0NS62</accession>
<sequence>MDVLRSLKHEDDNPRGQGRSLYIDGQTLEEAQEAEERRKAINAEKISLTKQEQGILKLVQAKNYFQRLGLPEPRWDARGEPIWECGDRVLSRVYNDLKKCCHPEWSYHPRRKQGFQLLTEALDTLSNKDGKREAYVRNFVREAREKERLLKDLQRGLLEEEVPTAAANPAAEADELRKQMADKTKRMLQQSRARAKATERAAQKAAASLPAAPSKYRKPESTPSLLNDDDQEPGVQRESAVRDAKGKKKRRVGVF</sequence>
<feature type="compositionally biased region" description="Low complexity" evidence="1">
    <location>
        <begin position="203"/>
        <end position="214"/>
    </location>
</feature>
<feature type="region of interest" description="Disordered" evidence="1">
    <location>
        <begin position="1"/>
        <end position="20"/>
    </location>
</feature>
<dbReference type="EMBL" id="HBER01013571">
    <property type="protein sequence ID" value="CAD8531508.1"/>
    <property type="molecule type" value="Transcribed_RNA"/>
</dbReference>
<evidence type="ECO:0000256" key="1">
    <source>
        <dbReference type="SAM" id="MobiDB-lite"/>
    </source>
</evidence>
<reference evidence="3" key="1">
    <citation type="submission" date="2021-01" db="EMBL/GenBank/DDBJ databases">
        <authorList>
            <person name="Corre E."/>
            <person name="Pelletier E."/>
            <person name="Niang G."/>
            <person name="Scheremetjew M."/>
            <person name="Finn R."/>
            <person name="Kale V."/>
            <person name="Holt S."/>
            <person name="Cochrane G."/>
            <person name="Meng A."/>
            <person name="Brown T."/>
            <person name="Cohen L."/>
        </authorList>
    </citation>
    <scope>NUCLEOTIDE SEQUENCE</scope>
    <source>
        <strain evidence="3">RCC1130</strain>
    </source>
</reference>
<feature type="domain" description="J" evidence="2">
    <location>
        <begin position="63"/>
        <end position="139"/>
    </location>
</feature>
<protein>
    <recommendedName>
        <fullName evidence="2">J domain-containing protein</fullName>
    </recommendedName>
</protein>
<name>A0A7S0NS62_9EUKA</name>
<feature type="region of interest" description="Disordered" evidence="1">
    <location>
        <begin position="180"/>
        <end position="255"/>
    </location>
</feature>
<evidence type="ECO:0000313" key="3">
    <source>
        <dbReference type="EMBL" id="CAD8531508.1"/>
    </source>
</evidence>
<dbReference type="InterPro" id="IPR001623">
    <property type="entry name" value="DnaJ_domain"/>
</dbReference>